<dbReference type="Proteomes" id="UP000002277">
    <property type="component" value="Chromosome 6"/>
</dbReference>
<protein>
    <submittedName>
        <fullName evidence="1">Proteasome assembly chaperone 4</fullName>
    </submittedName>
</protein>
<dbReference type="GeneTree" id="ENSGT00390000011804"/>
<gene>
    <name evidence="1 3" type="primary">PSMG4</name>
</gene>
<dbReference type="VGNC" id="VGNC:9596">
    <property type="gene designation" value="PSMG4"/>
</dbReference>
<evidence type="ECO:0000313" key="1">
    <source>
        <dbReference type="Ensembl" id="ENSPTRP00000088945.1"/>
    </source>
</evidence>
<dbReference type="AlphaFoldDB" id="A0A2I3TJ88"/>
<accession>A0A2I3TJ88</accession>
<reference evidence="1 2" key="1">
    <citation type="journal article" date="2005" name="Nature">
        <title>Initial sequence of the chimpanzee genome and comparison with the human genome.</title>
        <authorList>
            <consortium name="Chimpanzee sequencing and analysis consortium"/>
        </authorList>
    </citation>
    <scope>NUCLEOTIDE SEQUENCE [LARGE SCALE GENOMIC DNA]</scope>
</reference>
<dbReference type="PANTHER" id="PTHR33559">
    <property type="entry name" value="PROTEASOME ASSEMBLY CHAPERONE 4"/>
    <property type="match status" value="1"/>
</dbReference>
<keyword evidence="2" id="KW-1185">Reference proteome</keyword>
<sequence>MSPQLTSAFRNLPKTFVCHLNEMKTCVSRWTHPCSNTPLAMCWSFSEEQGYTDCLPERSRMFGGSRSKINSARKTNKQVFVSYNLQNTDSNFALLVENRIKEEMEAFPEKF</sequence>
<dbReference type="EMBL" id="AACZ04065964">
    <property type="status" value="NOT_ANNOTATED_CDS"/>
    <property type="molecule type" value="Genomic_DNA"/>
</dbReference>
<dbReference type="InterPro" id="IPR032157">
    <property type="entry name" value="PAC4"/>
</dbReference>
<dbReference type="GO" id="GO:0043248">
    <property type="term" value="P:proteasome assembly"/>
    <property type="evidence" value="ECO:0007669"/>
    <property type="project" value="InterPro"/>
</dbReference>
<dbReference type="Ensembl" id="ENSPTRT00000085313.1">
    <property type="protein sequence ID" value="ENSPTRP00000088945.1"/>
    <property type="gene ID" value="ENSPTRG00000033938.3"/>
</dbReference>
<dbReference type="PANTHER" id="PTHR33559:SF1">
    <property type="entry name" value="PROTEASOME ASSEMBLY CHAPERONE 4"/>
    <property type="match status" value="1"/>
</dbReference>
<dbReference type="Bgee" id="ENSPTRG00000033938">
    <property type="expression patterns" value="Expressed in pituitary gland and 20 other cell types or tissues"/>
</dbReference>
<reference evidence="1" key="2">
    <citation type="submission" date="2025-08" db="UniProtKB">
        <authorList>
            <consortium name="Ensembl"/>
        </authorList>
    </citation>
    <scope>IDENTIFICATION</scope>
</reference>
<proteinExistence type="predicted"/>
<evidence type="ECO:0000313" key="3">
    <source>
        <dbReference type="VGNC" id="VGNC:9596"/>
    </source>
</evidence>
<name>A0A2I3TJ88_PANTR</name>
<evidence type="ECO:0000313" key="2">
    <source>
        <dbReference type="Proteomes" id="UP000002277"/>
    </source>
</evidence>
<organism evidence="1 2">
    <name type="scientific">Pan troglodytes</name>
    <name type="common">Chimpanzee</name>
    <dbReference type="NCBI Taxonomy" id="9598"/>
    <lineage>
        <taxon>Eukaryota</taxon>
        <taxon>Metazoa</taxon>
        <taxon>Chordata</taxon>
        <taxon>Craniata</taxon>
        <taxon>Vertebrata</taxon>
        <taxon>Euteleostomi</taxon>
        <taxon>Mammalia</taxon>
        <taxon>Eutheria</taxon>
        <taxon>Euarchontoglires</taxon>
        <taxon>Primates</taxon>
        <taxon>Haplorrhini</taxon>
        <taxon>Catarrhini</taxon>
        <taxon>Hominidae</taxon>
        <taxon>Pan</taxon>
    </lineage>
</organism>
<reference evidence="1" key="3">
    <citation type="submission" date="2025-09" db="UniProtKB">
        <authorList>
            <consortium name="Ensembl"/>
        </authorList>
    </citation>
    <scope>IDENTIFICATION</scope>
</reference>